<keyword evidence="1" id="KW-0732">Signal</keyword>
<keyword evidence="4" id="KW-1185">Reference proteome</keyword>
<dbReference type="Pfam" id="PF13372">
    <property type="entry name" value="Alginate_exp"/>
    <property type="match status" value="1"/>
</dbReference>
<feature type="signal peptide" evidence="1">
    <location>
        <begin position="1"/>
        <end position="21"/>
    </location>
</feature>
<dbReference type="Gene3D" id="2.40.160.100">
    <property type="match status" value="1"/>
</dbReference>
<sequence length="427" mass="48708">MKNLKYLFFLLLLLVLEPMFAQFTVDAQIRPRFEYRHGYKSPFPDNADPATFVSQRTRLNFGYQSELLHFYLSAQDVRVWGEVSGSTPINNDGITVHEAWGEILFSPQLFLKIGRQEIAYDDERMMGSSDWGQQARSHDVALLKLRPSLSFKVHLGVAYNQDKEALTGNLLTDNNYKSFQYLWFHKDWEKWNTSFLFLNNGLQYIDELDPSQNSTRYSQTAGFHIGSQLSKINLSSNLYYQFGKDLANNNINAYLFSVQGNYAASEKIKLGLGGEILSGNDYGTPKDGKNHSFNPIYGTNHKFNGLMDYFYAGNHTDNVGLIDIFGSANYSFNSKSGIILNFHKFFAASEIDSDISKDLGFEIDLVTSYSLNKFVGIKAGYSRFFTSEGTEIIKNNYDGNRNDWAWIMISINPVLFKWQAAESTNNL</sequence>
<protein>
    <recommendedName>
        <fullName evidence="2">Alginate export domain-containing protein</fullName>
    </recommendedName>
</protein>
<dbReference type="OrthoDB" id="1070463at2"/>
<evidence type="ECO:0000259" key="2">
    <source>
        <dbReference type="Pfam" id="PF13372"/>
    </source>
</evidence>
<dbReference type="EMBL" id="CP034951">
    <property type="protein sequence ID" value="QAA81237.1"/>
    <property type="molecule type" value="Genomic_DNA"/>
</dbReference>
<gene>
    <name evidence="3" type="ORF">EI546_05615</name>
</gene>
<dbReference type="RefSeq" id="WP_128249625.1">
    <property type="nucleotide sequence ID" value="NZ_CP034951.1"/>
</dbReference>
<evidence type="ECO:0000313" key="4">
    <source>
        <dbReference type="Proteomes" id="UP000285517"/>
    </source>
</evidence>
<reference evidence="3 4" key="1">
    <citation type="submission" date="2019-01" db="EMBL/GenBank/DDBJ databases">
        <title>Complete genome sequencing of Aequorivita sp. H23M31.</title>
        <authorList>
            <person name="Bae J.-W."/>
        </authorList>
    </citation>
    <scope>NUCLEOTIDE SEQUENCE [LARGE SCALE GENOMIC DNA]</scope>
    <source>
        <strain evidence="3 4">H23M31</strain>
    </source>
</reference>
<dbReference type="InterPro" id="IPR025388">
    <property type="entry name" value="Alginate_export_dom"/>
</dbReference>
<accession>A0A410G1S9</accession>
<dbReference type="Proteomes" id="UP000285517">
    <property type="component" value="Chromosome"/>
</dbReference>
<evidence type="ECO:0000256" key="1">
    <source>
        <dbReference type="SAM" id="SignalP"/>
    </source>
</evidence>
<dbReference type="AlphaFoldDB" id="A0A410G1S9"/>
<name>A0A410G1S9_9FLAO</name>
<proteinExistence type="predicted"/>
<dbReference type="KEGG" id="aev:EI546_05615"/>
<feature type="domain" description="Alginate export" evidence="2">
    <location>
        <begin position="25"/>
        <end position="385"/>
    </location>
</feature>
<feature type="chain" id="PRO_5019538741" description="Alginate export domain-containing protein" evidence="1">
    <location>
        <begin position="22"/>
        <end position="427"/>
    </location>
</feature>
<evidence type="ECO:0000313" key="3">
    <source>
        <dbReference type="EMBL" id="QAA81237.1"/>
    </source>
</evidence>
<organism evidence="3 4">
    <name type="scientific">Aequorivita ciconiae</name>
    <dbReference type="NCBI Taxonomy" id="2494375"/>
    <lineage>
        <taxon>Bacteria</taxon>
        <taxon>Pseudomonadati</taxon>
        <taxon>Bacteroidota</taxon>
        <taxon>Flavobacteriia</taxon>
        <taxon>Flavobacteriales</taxon>
        <taxon>Flavobacteriaceae</taxon>
        <taxon>Aequorivita</taxon>
    </lineage>
</organism>
<dbReference type="InterPro" id="IPR053728">
    <property type="entry name" value="Alginate_Permeability_Chnl"/>
</dbReference>